<name>A0AAU9UXA0_EUPED</name>
<reference evidence="1" key="1">
    <citation type="submission" date="2022-03" db="EMBL/GenBank/DDBJ databases">
        <authorList>
            <person name="Tunstrom K."/>
        </authorList>
    </citation>
    <scope>NUCLEOTIDE SEQUENCE</scope>
</reference>
<dbReference type="AlphaFoldDB" id="A0AAU9UXA0"/>
<gene>
    <name evidence="1" type="ORF">EEDITHA_LOCUS18208</name>
</gene>
<dbReference type="EMBL" id="CAKOGL010000026">
    <property type="protein sequence ID" value="CAH2103737.1"/>
    <property type="molecule type" value="Genomic_DNA"/>
</dbReference>
<proteinExistence type="predicted"/>
<evidence type="ECO:0000313" key="1">
    <source>
        <dbReference type="EMBL" id="CAH2103737.1"/>
    </source>
</evidence>
<organism evidence="1 2">
    <name type="scientific">Euphydryas editha</name>
    <name type="common">Edith's checkerspot</name>
    <dbReference type="NCBI Taxonomy" id="104508"/>
    <lineage>
        <taxon>Eukaryota</taxon>
        <taxon>Metazoa</taxon>
        <taxon>Ecdysozoa</taxon>
        <taxon>Arthropoda</taxon>
        <taxon>Hexapoda</taxon>
        <taxon>Insecta</taxon>
        <taxon>Pterygota</taxon>
        <taxon>Neoptera</taxon>
        <taxon>Endopterygota</taxon>
        <taxon>Lepidoptera</taxon>
        <taxon>Glossata</taxon>
        <taxon>Ditrysia</taxon>
        <taxon>Papilionoidea</taxon>
        <taxon>Nymphalidae</taxon>
        <taxon>Nymphalinae</taxon>
        <taxon>Euphydryas</taxon>
    </lineage>
</organism>
<comment type="caution">
    <text evidence="1">The sequence shown here is derived from an EMBL/GenBank/DDBJ whole genome shotgun (WGS) entry which is preliminary data.</text>
</comment>
<keyword evidence="2" id="KW-1185">Reference proteome</keyword>
<dbReference type="Proteomes" id="UP001153954">
    <property type="component" value="Unassembled WGS sequence"/>
</dbReference>
<evidence type="ECO:0000313" key="2">
    <source>
        <dbReference type="Proteomes" id="UP001153954"/>
    </source>
</evidence>
<protein>
    <submittedName>
        <fullName evidence="1">Uncharacterized protein</fullName>
    </submittedName>
</protein>
<sequence length="383" mass="44873">MKCAKLHLQERSKTKVNKTQNEKPRRFCQKRMVNPQHEEDSRWTDAYERFYCNDFEHCDLNETFDSEKTQQARENLFLSVQNLQFQGDIEQSRRPRTSFKYKSLPDNRQHRMFVKQTVEDSYISEVRSSVLSDYDYNYTKYLSNNDQSRPSSSKSSIFLYCFNNKCKENKSTQVDLKNYNTRKKPREKLKKVKKSDVKTDLTKELSQIENNAEDTKITFHKNGKRKSLTISRTDSPATVQVIRVDVVCNYSCSSTISDYDECKKELSSTPTEQEDKENKMVKSKMPHFNKKYVLTNTVKTLDENVTGGKVTLMCKTFKLTERSKLFLDRKPINLITVKSNKMEVTRALANVTRPQRKDWYAMDHPARWGVCAEFIGVRDGTSG</sequence>
<accession>A0AAU9UXA0</accession>